<comment type="caution">
    <text evidence="2">The sequence shown here is derived from an EMBL/GenBank/DDBJ whole genome shotgun (WGS) entry which is preliminary data.</text>
</comment>
<evidence type="ECO:0000313" key="3">
    <source>
        <dbReference type="Proteomes" id="UP000681340"/>
    </source>
</evidence>
<organism evidence="2 3">
    <name type="scientific">Actinoplanes auranticolor</name>
    <dbReference type="NCBI Taxonomy" id="47988"/>
    <lineage>
        <taxon>Bacteria</taxon>
        <taxon>Bacillati</taxon>
        <taxon>Actinomycetota</taxon>
        <taxon>Actinomycetes</taxon>
        <taxon>Micromonosporales</taxon>
        <taxon>Micromonosporaceae</taxon>
        <taxon>Actinoplanes</taxon>
    </lineage>
</organism>
<dbReference type="PROSITE" id="PS51459">
    <property type="entry name" value="FIDO"/>
    <property type="match status" value="1"/>
</dbReference>
<feature type="domain" description="Fido" evidence="1">
    <location>
        <begin position="4"/>
        <end position="121"/>
    </location>
</feature>
<evidence type="ECO:0000259" key="1">
    <source>
        <dbReference type="PROSITE" id="PS51459"/>
    </source>
</evidence>
<protein>
    <submittedName>
        <fullName evidence="2">Toxin Doc</fullName>
    </submittedName>
</protein>
<proteinExistence type="predicted"/>
<dbReference type="RefSeq" id="WP_212993009.1">
    <property type="nucleotide sequence ID" value="NZ_BAABEA010000034.1"/>
</dbReference>
<accession>A0A919SPF9</accession>
<dbReference type="EMBL" id="BOQL01000063">
    <property type="protein sequence ID" value="GIM76575.1"/>
    <property type="molecule type" value="Genomic_DNA"/>
</dbReference>
<dbReference type="Proteomes" id="UP000681340">
    <property type="component" value="Unassembled WGS sequence"/>
</dbReference>
<dbReference type="InterPro" id="IPR003812">
    <property type="entry name" value="Fido"/>
</dbReference>
<reference evidence="2" key="1">
    <citation type="submission" date="2021-03" db="EMBL/GenBank/DDBJ databases">
        <title>Whole genome shotgun sequence of Actinoplanes auranticolor NBRC 12245.</title>
        <authorList>
            <person name="Komaki H."/>
            <person name="Tamura T."/>
        </authorList>
    </citation>
    <scope>NUCLEOTIDE SEQUENCE</scope>
    <source>
        <strain evidence="2">NBRC 12245</strain>
    </source>
</reference>
<name>A0A919SPF9_9ACTN</name>
<sequence>MIYLDVEDLVDIAAAVLAPQDVVIRDLGLLSMSAHRPQTRAFGHEPYPTVADKAAALLVALCMNHPLQDGNKRIALAAAWVFCGLHTGGQPEMTNDDAFNLVMGVAEGRLDVPEVSAALWKAGIVGS</sequence>
<dbReference type="AlphaFoldDB" id="A0A919SPF9"/>
<gene>
    <name evidence="2" type="primary">doc</name>
    <name evidence="2" type="ORF">Aau02nite_71540</name>
</gene>
<dbReference type="PANTHER" id="PTHR39426">
    <property type="entry name" value="HOMOLOGY TO DEATH-ON-CURING PROTEIN OF PHAGE P1"/>
    <property type="match status" value="1"/>
</dbReference>
<dbReference type="InterPro" id="IPR053737">
    <property type="entry name" value="Type_II_TA_Toxin"/>
</dbReference>
<dbReference type="Pfam" id="PF02661">
    <property type="entry name" value="Fic"/>
    <property type="match status" value="1"/>
</dbReference>
<evidence type="ECO:0000313" key="2">
    <source>
        <dbReference type="EMBL" id="GIM76575.1"/>
    </source>
</evidence>
<dbReference type="Gene3D" id="1.20.120.1870">
    <property type="entry name" value="Fic/DOC protein, Fido domain"/>
    <property type="match status" value="1"/>
</dbReference>
<dbReference type="InterPro" id="IPR006440">
    <property type="entry name" value="Doc"/>
</dbReference>
<keyword evidence="3" id="KW-1185">Reference proteome</keyword>
<dbReference type="PANTHER" id="PTHR39426:SF1">
    <property type="entry name" value="HOMOLOGY TO DEATH-ON-CURING PROTEIN OF PHAGE P1"/>
    <property type="match status" value="1"/>
</dbReference>
<dbReference type="GO" id="GO:0016301">
    <property type="term" value="F:kinase activity"/>
    <property type="evidence" value="ECO:0007669"/>
    <property type="project" value="InterPro"/>
</dbReference>